<feature type="region of interest" description="Disordered" evidence="2">
    <location>
        <begin position="495"/>
        <end position="546"/>
    </location>
</feature>
<protein>
    <submittedName>
        <fullName evidence="3">Trehalose-phosphate synthase 1</fullName>
    </submittedName>
</protein>
<dbReference type="GO" id="GO:0003825">
    <property type="term" value="F:alpha,alpha-trehalose-phosphate synthase (UDP-forming) activity"/>
    <property type="evidence" value="ECO:0007669"/>
    <property type="project" value="TreeGrafter"/>
</dbReference>
<feature type="compositionally biased region" description="Polar residues" evidence="2">
    <location>
        <begin position="499"/>
        <end position="509"/>
    </location>
</feature>
<dbReference type="SUPFAM" id="SSF56784">
    <property type="entry name" value="HAD-like"/>
    <property type="match status" value="1"/>
</dbReference>
<dbReference type="Gene3D" id="3.30.70.1020">
    <property type="entry name" value="Trehalose-6-phosphate phosphatase related protein, domain 2"/>
    <property type="match status" value="1"/>
</dbReference>
<evidence type="ECO:0000313" key="3">
    <source>
        <dbReference type="EMBL" id="JAC76295.1"/>
    </source>
</evidence>
<dbReference type="AlphaFoldDB" id="A0A061S047"/>
<dbReference type="PANTHER" id="PTHR10788">
    <property type="entry name" value="TREHALOSE-6-PHOSPHATE SYNTHASE"/>
    <property type="match status" value="1"/>
</dbReference>
<dbReference type="GO" id="GO:0005992">
    <property type="term" value="P:trehalose biosynthetic process"/>
    <property type="evidence" value="ECO:0007669"/>
    <property type="project" value="InterPro"/>
</dbReference>
<dbReference type="Pfam" id="PF02358">
    <property type="entry name" value="Trehalose_PPase"/>
    <property type="match status" value="1"/>
</dbReference>
<dbReference type="Gene3D" id="3.40.50.2000">
    <property type="entry name" value="Glycogen Phosphorylase B"/>
    <property type="match status" value="2"/>
</dbReference>
<dbReference type="Pfam" id="PF00982">
    <property type="entry name" value="Glyco_transf_20"/>
    <property type="match status" value="1"/>
</dbReference>
<dbReference type="InterPro" id="IPR003337">
    <property type="entry name" value="Trehalose_PPase"/>
</dbReference>
<organism evidence="3">
    <name type="scientific">Tetraselmis sp. GSL018</name>
    <dbReference type="NCBI Taxonomy" id="582737"/>
    <lineage>
        <taxon>Eukaryota</taxon>
        <taxon>Viridiplantae</taxon>
        <taxon>Chlorophyta</taxon>
        <taxon>core chlorophytes</taxon>
        <taxon>Chlorodendrophyceae</taxon>
        <taxon>Chlorodendrales</taxon>
        <taxon>Chlorodendraceae</taxon>
        <taxon>Tetraselmis</taxon>
    </lineage>
</organism>
<reference evidence="3" key="1">
    <citation type="submission" date="2014-05" db="EMBL/GenBank/DDBJ databases">
        <title>The transcriptome of the halophilic microalga Tetraselmis sp. GSL018 isolated from the Great Salt Lake, Utah.</title>
        <authorList>
            <person name="Jinkerson R.E."/>
            <person name="D'Adamo S."/>
            <person name="Posewitz M.C."/>
        </authorList>
    </citation>
    <scope>NUCLEOTIDE SEQUENCE</scope>
    <source>
        <strain evidence="3">GSL018</strain>
    </source>
</reference>
<dbReference type="GO" id="GO:0004805">
    <property type="term" value="F:trehalose-phosphatase activity"/>
    <property type="evidence" value="ECO:0007669"/>
    <property type="project" value="TreeGrafter"/>
</dbReference>
<sequence>MLGVDRLDMIKGIPQKLLAYEKFLEEHPEWRDKVLLVQIAVPSRTDVPEYQKLRSLVHEIVGRINGKFGTLTHVPIHHLDRGLAFIELCALYSITDVLLVTSLRDGMNLVSYEYVACQSDNAGVLVLSEFAGAAQSLGSGALLVNPWNIIDVSQAIGDALSMSDTERRERHRQMYVHVTVHTAQAWADTFISELNDTHVENELRIRHVPPRMNFPETVKAFQHAKGRRLIVLGYNATLTQAREAPLAPKRHFDQIKAETKVNSATCEYIQRLAAHPAVTVVIMSGSDRARLLDTFSNLEDVWLVAENGIYMRPPLKHSGPCGGDTWICNFPSLNSDWLDAVQLVFEYFCERTPRSYVEVRESSIVWSYKYADAEFGRLQARDLLQHLCTGPISNAPVDIIQGSRSVEVRPVGVSKGVAMLHMLSWIQDNIAPFAATFDYVLAIGHYLGRDENLYTYLEGHGVGSLQREQASSHLGLTSFGSGQWYNDLANSFSEHDTRTVSPEENSTSAEPLPLLPKPLSPLRTGKEARANDSGGGSPAHQKQPLAGDVRAYASPMAWRRDTRSFDDAEPCNPFKSPSGHRPSDGLREPPNHQKFQARNPREPLGAEVATMKLPPRHLFTCNIGKNQSRARYLIDSSKEVEELLLSMVEVLPDIAVPLPTLVRSESQRSAPDSGNCNSAPGSPLGARGRLRMRRSSFYC</sequence>
<dbReference type="InterPro" id="IPR001830">
    <property type="entry name" value="Glyco_trans_20"/>
</dbReference>
<dbReference type="GO" id="GO:0005829">
    <property type="term" value="C:cytosol"/>
    <property type="evidence" value="ECO:0007669"/>
    <property type="project" value="TreeGrafter"/>
</dbReference>
<dbReference type="InterPro" id="IPR036412">
    <property type="entry name" value="HAD-like_sf"/>
</dbReference>
<dbReference type="Gene3D" id="3.40.50.1000">
    <property type="entry name" value="HAD superfamily/HAD-like"/>
    <property type="match status" value="1"/>
</dbReference>
<proteinExistence type="inferred from homology"/>
<dbReference type="SUPFAM" id="SSF53756">
    <property type="entry name" value="UDP-Glycosyltransferase/glycogen phosphorylase"/>
    <property type="match status" value="1"/>
</dbReference>
<name>A0A061S047_9CHLO</name>
<feature type="region of interest" description="Disordered" evidence="2">
    <location>
        <begin position="665"/>
        <end position="687"/>
    </location>
</feature>
<comment type="similarity">
    <text evidence="1">In the N-terminal section; belongs to the glycosyltransferase 20 family.</text>
</comment>
<gene>
    <name evidence="3" type="ORF">TSPGSL018_20567</name>
</gene>
<feature type="region of interest" description="Disordered" evidence="2">
    <location>
        <begin position="561"/>
        <end position="602"/>
    </location>
</feature>
<feature type="compositionally biased region" description="Basic and acidic residues" evidence="2">
    <location>
        <begin position="581"/>
        <end position="591"/>
    </location>
</feature>
<dbReference type="InterPro" id="IPR023214">
    <property type="entry name" value="HAD_sf"/>
</dbReference>
<dbReference type="EMBL" id="GBEZ01009283">
    <property type="protein sequence ID" value="JAC76295.1"/>
    <property type="molecule type" value="Transcribed_RNA"/>
</dbReference>
<feature type="compositionally biased region" description="Polar residues" evidence="2">
    <location>
        <begin position="665"/>
        <end position="680"/>
    </location>
</feature>
<evidence type="ECO:0000256" key="1">
    <source>
        <dbReference type="ARBA" id="ARBA00005409"/>
    </source>
</evidence>
<accession>A0A061S047</accession>
<dbReference type="PANTHER" id="PTHR10788:SF106">
    <property type="entry name" value="BCDNA.GH08860"/>
    <property type="match status" value="1"/>
</dbReference>
<dbReference type="FunFam" id="3.40.50.2000:FF:000039">
    <property type="entry name" value="alpha,alpha-trehalose-phosphate synthase [UDP-forming] 1-like"/>
    <property type="match status" value="1"/>
</dbReference>
<evidence type="ECO:0000256" key="2">
    <source>
        <dbReference type="SAM" id="MobiDB-lite"/>
    </source>
</evidence>